<dbReference type="Proteomes" id="UP000488299">
    <property type="component" value="Unassembled WGS sequence"/>
</dbReference>
<feature type="domain" description="Phage tail collar" evidence="1">
    <location>
        <begin position="5"/>
        <end position="61"/>
    </location>
</feature>
<dbReference type="Pfam" id="PF07484">
    <property type="entry name" value="Collar"/>
    <property type="match status" value="1"/>
</dbReference>
<gene>
    <name evidence="2" type="ORF">F5984_14685</name>
</gene>
<sequence>MPYIGEIRLFAGSFPPVGWAFCDGQLIPIAENDALFILIGTTYGGDGQETFALPDLRGRVPMHMGTRNGVTYTIGEQGGRTEVVLSLNNIPPHTHPYTYQPIASSSAGISGSPQGNYYAGSGRKAFYRSPTANTANMANIGNNTAIQTGPNQDGGNLPVNIMQPYLTVSFIISLYGQYPQQS</sequence>
<name>A0A7J5TZ98_9BACT</name>
<dbReference type="AlphaFoldDB" id="A0A7J5TZ98"/>
<comment type="caution">
    <text evidence="2">The sequence shown here is derived from an EMBL/GenBank/DDBJ whole genome shotgun (WGS) entry which is preliminary data.</text>
</comment>
<dbReference type="InterPro" id="IPR011083">
    <property type="entry name" value="Phage_tail_collar_dom"/>
</dbReference>
<dbReference type="SUPFAM" id="SSF88874">
    <property type="entry name" value="Receptor-binding domain of short tail fibre protein gp12"/>
    <property type="match status" value="1"/>
</dbReference>
<reference evidence="2 3" key="1">
    <citation type="submission" date="2019-10" db="EMBL/GenBank/DDBJ databases">
        <title>Rudanella paleaurantiibacter sp. nov., isolated from sludge.</title>
        <authorList>
            <person name="Xu S.Q."/>
        </authorList>
    </citation>
    <scope>NUCLEOTIDE SEQUENCE [LARGE SCALE GENOMIC DNA]</scope>
    <source>
        <strain evidence="2 3">HX-22-17</strain>
    </source>
</reference>
<dbReference type="RefSeq" id="WP_152124981.1">
    <property type="nucleotide sequence ID" value="NZ_WELI01000005.1"/>
</dbReference>
<organism evidence="2 3">
    <name type="scientific">Rudanella paleaurantiibacter</name>
    <dbReference type="NCBI Taxonomy" id="2614655"/>
    <lineage>
        <taxon>Bacteria</taxon>
        <taxon>Pseudomonadati</taxon>
        <taxon>Bacteroidota</taxon>
        <taxon>Cytophagia</taxon>
        <taxon>Cytophagales</taxon>
        <taxon>Cytophagaceae</taxon>
        <taxon>Rudanella</taxon>
    </lineage>
</organism>
<evidence type="ECO:0000259" key="1">
    <source>
        <dbReference type="Pfam" id="PF07484"/>
    </source>
</evidence>
<accession>A0A7J5TZ98</accession>
<protein>
    <submittedName>
        <fullName evidence="2">Phage tail protein</fullName>
    </submittedName>
</protein>
<evidence type="ECO:0000313" key="3">
    <source>
        <dbReference type="Proteomes" id="UP000488299"/>
    </source>
</evidence>
<keyword evidence="3" id="KW-1185">Reference proteome</keyword>
<dbReference type="EMBL" id="WELI01000005">
    <property type="protein sequence ID" value="KAB7730395.1"/>
    <property type="molecule type" value="Genomic_DNA"/>
</dbReference>
<proteinExistence type="predicted"/>
<evidence type="ECO:0000313" key="2">
    <source>
        <dbReference type="EMBL" id="KAB7730395.1"/>
    </source>
</evidence>
<dbReference type="Gene3D" id="3.90.1340.10">
    <property type="entry name" value="Phage tail collar domain"/>
    <property type="match status" value="1"/>
</dbReference>
<dbReference type="InterPro" id="IPR037053">
    <property type="entry name" value="Phage_tail_collar_dom_sf"/>
</dbReference>